<dbReference type="OrthoDB" id="4116913at2759"/>
<dbReference type="Gene3D" id="4.10.240.10">
    <property type="entry name" value="Zn(2)-C6 fungal-type DNA-binding domain"/>
    <property type="match status" value="1"/>
</dbReference>
<gene>
    <name evidence="8" type="ORF">CRHIZ90672A_00002068</name>
</gene>
<feature type="compositionally biased region" description="Low complexity" evidence="6">
    <location>
        <begin position="120"/>
        <end position="132"/>
    </location>
</feature>
<keyword evidence="4" id="KW-0804">Transcription</keyword>
<evidence type="ECO:0000256" key="5">
    <source>
        <dbReference type="ARBA" id="ARBA00023242"/>
    </source>
</evidence>
<feature type="region of interest" description="Disordered" evidence="6">
    <location>
        <begin position="101"/>
        <end position="147"/>
    </location>
</feature>
<feature type="domain" description="Xylanolytic transcriptional activator regulatory" evidence="7">
    <location>
        <begin position="327"/>
        <end position="406"/>
    </location>
</feature>
<dbReference type="GO" id="GO:0005634">
    <property type="term" value="C:nucleus"/>
    <property type="evidence" value="ECO:0007669"/>
    <property type="project" value="UniProtKB-SubCell"/>
</dbReference>
<evidence type="ECO:0000256" key="6">
    <source>
        <dbReference type="SAM" id="MobiDB-lite"/>
    </source>
</evidence>
<dbReference type="Pfam" id="PF04082">
    <property type="entry name" value="Fungal_trans"/>
    <property type="match status" value="1"/>
</dbReference>
<keyword evidence="2" id="KW-0805">Transcription regulation</keyword>
<evidence type="ECO:0000256" key="2">
    <source>
        <dbReference type="ARBA" id="ARBA00023015"/>
    </source>
</evidence>
<name>A0A9N9VQM3_9HYPO</name>
<protein>
    <recommendedName>
        <fullName evidence="7">Xylanolytic transcriptional activator regulatory domain-containing protein</fullName>
    </recommendedName>
</protein>
<dbReference type="GO" id="GO:0000981">
    <property type="term" value="F:DNA-binding transcription factor activity, RNA polymerase II-specific"/>
    <property type="evidence" value="ECO:0007669"/>
    <property type="project" value="InterPro"/>
</dbReference>
<feature type="compositionally biased region" description="Polar residues" evidence="6">
    <location>
        <begin position="133"/>
        <end position="147"/>
    </location>
</feature>
<evidence type="ECO:0000256" key="3">
    <source>
        <dbReference type="ARBA" id="ARBA00023125"/>
    </source>
</evidence>
<dbReference type="InterPro" id="IPR007219">
    <property type="entry name" value="XnlR_reg_dom"/>
</dbReference>
<comment type="caution">
    <text evidence="8">The sequence shown here is derived from an EMBL/GenBank/DDBJ whole genome shotgun (WGS) entry which is preliminary data.</text>
</comment>
<evidence type="ECO:0000259" key="7">
    <source>
        <dbReference type="SMART" id="SM00906"/>
    </source>
</evidence>
<organism evidence="8 9">
    <name type="scientific">Clonostachys rhizophaga</name>
    <dbReference type="NCBI Taxonomy" id="160324"/>
    <lineage>
        <taxon>Eukaryota</taxon>
        <taxon>Fungi</taxon>
        <taxon>Dikarya</taxon>
        <taxon>Ascomycota</taxon>
        <taxon>Pezizomycotina</taxon>
        <taxon>Sordariomycetes</taxon>
        <taxon>Hypocreomycetidae</taxon>
        <taxon>Hypocreales</taxon>
        <taxon>Bionectriaceae</taxon>
        <taxon>Clonostachys</taxon>
    </lineage>
</organism>
<dbReference type="CDD" id="cd12148">
    <property type="entry name" value="fungal_TF_MHR"/>
    <property type="match status" value="1"/>
</dbReference>
<keyword evidence="3" id="KW-0238">DNA-binding</keyword>
<keyword evidence="5" id="KW-0539">Nucleus</keyword>
<dbReference type="AlphaFoldDB" id="A0A9N9VQM3"/>
<dbReference type="GO" id="GO:0003677">
    <property type="term" value="F:DNA binding"/>
    <property type="evidence" value="ECO:0007669"/>
    <property type="project" value="UniProtKB-KW"/>
</dbReference>
<evidence type="ECO:0000313" key="9">
    <source>
        <dbReference type="Proteomes" id="UP000696573"/>
    </source>
</evidence>
<dbReference type="PANTHER" id="PTHR46910:SF37">
    <property type="entry name" value="ZN(II)2CYS6 TRANSCRIPTION FACTOR (EUROFUNG)"/>
    <property type="match status" value="1"/>
</dbReference>
<dbReference type="GO" id="GO:0006351">
    <property type="term" value="P:DNA-templated transcription"/>
    <property type="evidence" value="ECO:0007669"/>
    <property type="project" value="InterPro"/>
</dbReference>
<keyword evidence="9" id="KW-1185">Reference proteome</keyword>
<comment type="subcellular location">
    <subcellularLocation>
        <location evidence="1">Nucleus</location>
    </subcellularLocation>
</comment>
<dbReference type="PANTHER" id="PTHR46910">
    <property type="entry name" value="TRANSCRIPTION FACTOR PDR1"/>
    <property type="match status" value="1"/>
</dbReference>
<dbReference type="SMART" id="SM00906">
    <property type="entry name" value="Fungal_trans"/>
    <property type="match status" value="1"/>
</dbReference>
<sequence length="666" mass="74660">MPPKKACDTCYKRKVGFDSYALSNSSNSGPWPWSIADGIQIQCSIPAPNSPCNWCSHHDLQCTFDREVPRVSKSRDRATSGEIKALLRRIDQLEGALLASHDVQRSQPSPAVTVPFADAGSSRSNLQSGSLSPTSPGDTTRRQTTPSGNVLGHHWYYRGMPILSERGRVWIASKTDQATGLERHHLFGSTPGPFLLEPFGKLDGLNQLPGENVTRKVLQCFHQSHTWLLFPVIDHVLFEKTILMAYHSNQDPGTPWVSAAACILCLHAISNRLRDVRALATSVNDTEFADIAQAFLPYLTGEATIESLQAVLMLQEYRRASGRWQCANMLHGLACRMVCELKGHIQHSASSFGFGEHESNRQIDHIRRLFWICYIRDKDVSLRSGQPPSLAGDYCDLALPEDYSCYYDHFLRLDNGKDTQADQGCTFDTVVPGDVRLSIIGEEAFRLLYSPTALKMNDAELLLRIRQLDDQLENWRLTVPSEFRPRLSIPPDRPFLPDRTKANFLPSVFRLQLQLDYHYTLTAIHTTVRRCGSEYSESESLPEDLHLVLHSSIDLLLEASRSTLILLKFAIDLLGEEAFWNVVFYSPVAVMSLFIDVLIHPNSDHAQGDMAALAAAMNMIQTIPADKISPTEAEHVQEIADFIMDTVRLGGRAIWKAKRNKPPTLE</sequence>
<dbReference type="Proteomes" id="UP000696573">
    <property type="component" value="Unassembled WGS sequence"/>
</dbReference>
<dbReference type="InterPro" id="IPR036864">
    <property type="entry name" value="Zn2-C6_fun-type_DNA-bd_sf"/>
</dbReference>
<dbReference type="GO" id="GO:0008270">
    <property type="term" value="F:zinc ion binding"/>
    <property type="evidence" value="ECO:0007669"/>
    <property type="project" value="InterPro"/>
</dbReference>
<evidence type="ECO:0000256" key="4">
    <source>
        <dbReference type="ARBA" id="ARBA00023163"/>
    </source>
</evidence>
<dbReference type="InterPro" id="IPR050987">
    <property type="entry name" value="AtrR-like"/>
</dbReference>
<dbReference type="EMBL" id="CABFNQ020000730">
    <property type="protein sequence ID" value="CAH0028094.1"/>
    <property type="molecule type" value="Genomic_DNA"/>
</dbReference>
<proteinExistence type="predicted"/>
<accession>A0A9N9VQM3</accession>
<reference evidence="8" key="1">
    <citation type="submission" date="2021-10" db="EMBL/GenBank/DDBJ databases">
        <authorList>
            <person name="Piombo E."/>
        </authorList>
    </citation>
    <scope>NUCLEOTIDE SEQUENCE</scope>
</reference>
<evidence type="ECO:0000313" key="8">
    <source>
        <dbReference type="EMBL" id="CAH0028094.1"/>
    </source>
</evidence>
<evidence type="ECO:0000256" key="1">
    <source>
        <dbReference type="ARBA" id="ARBA00004123"/>
    </source>
</evidence>